<dbReference type="Pfam" id="PF00528">
    <property type="entry name" value="BPD_transp_1"/>
    <property type="match status" value="1"/>
</dbReference>
<evidence type="ECO:0000259" key="8">
    <source>
        <dbReference type="PROSITE" id="PS50928"/>
    </source>
</evidence>
<dbReference type="RefSeq" id="WP_146349113.1">
    <property type="nucleotide sequence ID" value="NZ_VOBR01000001.1"/>
</dbReference>
<dbReference type="PANTHER" id="PTHR43163">
    <property type="entry name" value="DIPEPTIDE TRANSPORT SYSTEM PERMEASE PROTEIN DPPB-RELATED"/>
    <property type="match status" value="1"/>
</dbReference>
<keyword evidence="5 7" id="KW-1133">Transmembrane helix</keyword>
<evidence type="ECO:0000256" key="2">
    <source>
        <dbReference type="ARBA" id="ARBA00022448"/>
    </source>
</evidence>
<keyword evidence="4 7" id="KW-0812">Transmembrane</keyword>
<evidence type="ECO:0000256" key="1">
    <source>
        <dbReference type="ARBA" id="ARBA00004651"/>
    </source>
</evidence>
<protein>
    <submittedName>
        <fullName evidence="9">ABC transporter permease</fullName>
    </submittedName>
</protein>
<gene>
    <name evidence="9" type="ORF">FKR81_01905</name>
</gene>
<comment type="similarity">
    <text evidence="7">Belongs to the binding-protein-dependent transport system permease family.</text>
</comment>
<keyword evidence="2 7" id="KW-0813">Transport</keyword>
<feature type="transmembrane region" description="Helical" evidence="7">
    <location>
        <begin position="192"/>
        <end position="214"/>
    </location>
</feature>
<sequence>MVAYLIRRLLLAVGTLLVGSFLSFLLVASAGNPLAELRLRPGATEAQIRALEAELGADGPVVTRYWTWLTGFVRGDWGRSIALTQARAEVYPAVMEAVSITARLVAGAVVLALLLGVLVGVLQAVAQYSIFDYVATGLAYMMFSIPLFCVTVVVKTYGIKVNDLLEFVGMGRWITTAGSPNTGFTGTAVDMVYKYTGTLLLPTVSLVLISFAGYSRFQRASMLEVLNSDYVRTAKAKGISQSRVVVRHALRNALIPVFTMFSMDFSGFLGGAIIVETVFGWPGMGNLLVNSVRQYDPHMLMGWLMVTATMVVLCNLAADLLYAVLDPRIRVT</sequence>
<feature type="transmembrane region" description="Helical" evidence="7">
    <location>
        <begin position="104"/>
        <end position="126"/>
    </location>
</feature>
<dbReference type="InterPro" id="IPR045621">
    <property type="entry name" value="BPD_transp_1_N"/>
</dbReference>
<evidence type="ECO:0000256" key="3">
    <source>
        <dbReference type="ARBA" id="ARBA00022475"/>
    </source>
</evidence>
<dbReference type="PANTHER" id="PTHR43163:SF9">
    <property type="entry name" value="ABC TRANSPORTER PERMEASE PROTEIN"/>
    <property type="match status" value="1"/>
</dbReference>
<keyword evidence="3" id="KW-1003">Cell membrane</keyword>
<evidence type="ECO:0000313" key="9">
    <source>
        <dbReference type="EMBL" id="TWP54331.1"/>
    </source>
</evidence>
<reference evidence="9 10" key="1">
    <citation type="submission" date="2019-07" db="EMBL/GenBank/DDBJ databases">
        <title>Lentzea xizangensis sp. nov., isolated from Qinghai-Tibetan Plateau Soils.</title>
        <authorList>
            <person name="Huang J."/>
        </authorList>
    </citation>
    <scope>NUCLEOTIDE SEQUENCE [LARGE SCALE GENOMIC DNA]</scope>
    <source>
        <strain evidence="9 10">FXJ1.1311</strain>
    </source>
</reference>
<dbReference type="AlphaFoldDB" id="A0A563F3I5"/>
<dbReference type="SUPFAM" id="SSF161098">
    <property type="entry name" value="MetI-like"/>
    <property type="match status" value="1"/>
</dbReference>
<feature type="transmembrane region" description="Helical" evidence="7">
    <location>
        <begin position="301"/>
        <end position="325"/>
    </location>
</feature>
<dbReference type="InterPro" id="IPR000515">
    <property type="entry name" value="MetI-like"/>
</dbReference>
<evidence type="ECO:0000256" key="5">
    <source>
        <dbReference type="ARBA" id="ARBA00022989"/>
    </source>
</evidence>
<organism evidence="9 10">
    <name type="scientific">Lentzea tibetensis</name>
    <dbReference type="NCBI Taxonomy" id="2591470"/>
    <lineage>
        <taxon>Bacteria</taxon>
        <taxon>Bacillati</taxon>
        <taxon>Actinomycetota</taxon>
        <taxon>Actinomycetes</taxon>
        <taxon>Pseudonocardiales</taxon>
        <taxon>Pseudonocardiaceae</taxon>
        <taxon>Lentzea</taxon>
    </lineage>
</organism>
<dbReference type="Pfam" id="PF19300">
    <property type="entry name" value="BPD_transp_1_N"/>
    <property type="match status" value="1"/>
</dbReference>
<dbReference type="OrthoDB" id="147639at2"/>
<accession>A0A563F3I5</accession>
<name>A0A563F3I5_9PSEU</name>
<feature type="domain" description="ABC transmembrane type-1" evidence="8">
    <location>
        <begin position="98"/>
        <end position="322"/>
    </location>
</feature>
<evidence type="ECO:0000256" key="4">
    <source>
        <dbReference type="ARBA" id="ARBA00022692"/>
    </source>
</evidence>
<dbReference type="GO" id="GO:0005886">
    <property type="term" value="C:plasma membrane"/>
    <property type="evidence" value="ECO:0007669"/>
    <property type="project" value="UniProtKB-SubCell"/>
</dbReference>
<dbReference type="Proteomes" id="UP000316639">
    <property type="component" value="Unassembled WGS sequence"/>
</dbReference>
<dbReference type="EMBL" id="VOBR01000001">
    <property type="protein sequence ID" value="TWP54331.1"/>
    <property type="molecule type" value="Genomic_DNA"/>
</dbReference>
<keyword evidence="6 7" id="KW-0472">Membrane</keyword>
<feature type="transmembrane region" description="Helical" evidence="7">
    <location>
        <begin position="253"/>
        <end position="281"/>
    </location>
</feature>
<dbReference type="InterPro" id="IPR035906">
    <property type="entry name" value="MetI-like_sf"/>
</dbReference>
<evidence type="ECO:0000256" key="6">
    <source>
        <dbReference type="ARBA" id="ARBA00023136"/>
    </source>
</evidence>
<dbReference type="CDD" id="cd06261">
    <property type="entry name" value="TM_PBP2"/>
    <property type="match status" value="1"/>
</dbReference>
<comment type="subcellular location">
    <subcellularLocation>
        <location evidence="1 7">Cell membrane</location>
        <topology evidence="1 7">Multi-pass membrane protein</topology>
    </subcellularLocation>
</comment>
<feature type="transmembrane region" description="Helical" evidence="7">
    <location>
        <begin position="138"/>
        <end position="159"/>
    </location>
</feature>
<comment type="caution">
    <text evidence="9">The sequence shown here is derived from an EMBL/GenBank/DDBJ whole genome shotgun (WGS) entry which is preliminary data.</text>
</comment>
<dbReference type="PROSITE" id="PS50928">
    <property type="entry name" value="ABC_TM1"/>
    <property type="match status" value="1"/>
</dbReference>
<keyword evidence="10" id="KW-1185">Reference proteome</keyword>
<evidence type="ECO:0000313" key="10">
    <source>
        <dbReference type="Proteomes" id="UP000316639"/>
    </source>
</evidence>
<evidence type="ECO:0000256" key="7">
    <source>
        <dbReference type="RuleBase" id="RU363032"/>
    </source>
</evidence>
<proteinExistence type="inferred from homology"/>
<dbReference type="GO" id="GO:0055085">
    <property type="term" value="P:transmembrane transport"/>
    <property type="evidence" value="ECO:0007669"/>
    <property type="project" value="InterPro"/>
</dbReference>
<dbReference type="Gene3D" id="1.10.3720.10">
    <property type="entry name" value="MetI-like"/>
    <property type="match status" value="1"/>
</dbReference>